<proteinExistence type="predicted"/>
<name>A0A918SD34_9HYPH</name>
<sequence>MEFIAPYIGRYVRAIALISLLLGLNDAARLLGVYNSSNSPILMMGVDAFVLLAIFAVSRLFAAVGLWIGASWGAVLLVGATSAELVLYIVGSEVQMSLFGFVLRLFLLASIIGVFMLGLRTKRAEAGD</sequence>
<evidence type="ECO:0000256" key="1">
    <source>
        <dbReference type="SAM" id="Phobius"/>
    </source>
</evidence>
<keyword evidence="1" id="KW-0472">Membrane</keyword>
<keyword evidence="3" id="KW-1185">Reference proteome</keyword>
<reference evidence="2" key="1">
    <citation type="journal article" date="2014" name="Int. J. Syst. Evol. Microbiol.">
        <title>Complete genome sequence of Corynebacterium casei LMG S-19264T (=DSM 44701T), isolated from a smear-ripened cheese.</title>
        <authorList>
            <consortium name="US DOE Joint Genome Institute (JGI-PGF)"/>
            <person name="Walter F."/>
            <person name="Albersmeier A."/>
            <person name="Kalinowski J."/>
            <person name="Ruckert C."/>
        </authorList>
    </citation>
    <scope>NUCLEOTIDE SEQUENCE</scope>
    <source>
        <strain evidence="2">KCTC 32437</strain>
    </source>
</reference>
<reference evidence="2" key="2">
    <citation type="submission" date="2020-09" db="EMBL/GenBank/DDBJ databases">
        <authorList>
            <person name="Sun Q."/>
            <person name="Kim S."/>
        </authorList>
    </citation>
    <scope>NUCLEOTIDE SEQUENCE</scope>
    <source>
        <strain evidence="2">KCTC 32437</strain>
    </source>
</reference>
<keyword evidence="1" id="KW-0812">Transmembrane</keyword>
<comment type="caution">
    <text evidence="2">The sequence shown here is derived from an EMBL/GenBank/DDBJ whole genome shotgun (WGS) entry which is preliminary data.</text>
</comment>
<dbReference type="EMBL" id="BMZE01000004">
    <property type="protein sequence ID" value="GHA36401.1"/>
    <property type="molecule type" value="Genomic_DNA"/>
</dbReference>
<dbReference type="InterPro" id="IPR046161">
    <property type="entry name" value="DUF6163"/>
</dbReference>
<dbReference type="AlphaFoldDB" id="A0A918SD34"/>
<dbReference type="RefSeq" id="WP_189427143.1">
    <property type="nucleotide sequence ID" value="NZ_BMZE01000004.1"/>
</dbReference>
<keyword evidence="1" id="KW-1133">Transmembrane helix</keyword>
<feature type="transmembrane region" description="Helical" evidence="1">
    <location>
        <begin position="96"/>
        <end position="119"/>
    </location>
</feature>
<feature type="transmembrane region" description="Helical" evidence="1">
    <location>
        <begin position="64"/>
        <end position="90"/>
    </location>
</feature>
<accession>A0A918SD34</accession>
<feature type="transmembrane region" description="Helical" evidence="1">
    <location>
        <begin position="40"/>
        <end position="57"/>
    </location>
</feature>
<organism evidence="2 3">
    <name type="scientific">Devosia pacifica</name>
    <dbReference type="NCBI Taxonomy" id="1335967"/>
    <lineage>
        <taxon>Bacteria</taxon>
        <taxon>Pseudomonadati</taxon>
        <taxon>Pseudomonadota</taxon>
        <taxon>Alphaproteobacteria</taxon>
        <taxon>Hyphomicrobiales</taxon>
        <taxon>Devosiaceae</taxon>
        <taxon>Devosia</taxon>
    </lineage>
</organism>
<protein>
    <submittedName>
        <fullName evidence="2">Uncharacterized protein</fullName>
    </submittedName>
</protein>
<evidence type="ECO:0000313" key="2">
    <source>
        <dbReference type="EMBL" id="GHA36401.1"/>
    </source>
</evidence>
<feature type="transmembrane region" description="Helical" evidence="1">
    <location>
        <begin position="12"/>
        <end position="34"/>
    </location>
</feature>
<dbReference type="Proteomes" id="UP000646579">
    <property type="component" value="Unassembled WGS sequence"/>
</dbReference>
<gene>
    <name evidence="2" type="ORF">GCM10007989_35660</name>
</gene>
<evidence type="ECO:0000313" key="3">
    <source>
        <dbReference type="Proteomes" id="UP000646579"/>
    </source>
</evidence>
<dbReference type="Pfam" id="PF19660">
    <property type="entry name" value="DUF6163"/>
    <property type="match status" value="1"/>
</dbReference>